<name>A0A067JLF1_JATCU</name>
<dbReference type="GO" id="GO:0046872">
    <property type="term" value="F:metal ion binding"/>
    <property type="evidence" value="ECO:0007669"/>
    <property type="project" value="UniProtKB-KW"/>
</dbReference>
<evidence type="ECO:0000256" key="8">
    <source>
        <dbReference type="ARBA" id="ARBA00022723"/>
    </source>
</evidence>
<dbReference type="FunFam" id="2.60.120.260:FF:000110">
    <property type="entry name" value="Peptide-N(4)-(N-acetyl-beta-glucosaminyl)asparagine amidase"/>
    <property type="match status" value="1"/>
</dbReference>
<evidence type="ECO:0000256" key="6">
    <source>
        <dbReference type="ARBA" id="ARBA00018546"/>
    </source>
</evidence>
<dbReference type="Gene3D" id="2.60.120.260">
    <property type="entry name" value="Galactose-binding domain-like"/>
    <property type="match status" value="1"/>
</dbReference>
<dbReference type="EMBL" id="KK915213">
    <property type="protein sequence ID" value="KDP23653.1"/>
    <property type="molecule type" value="Genomic_DNA"/>
</dbReference>
<dbReference type="InterPro" id="IPR029071">
    <property type="entry name" value="Ubiquitin-like_domsf"/>
</dbReference>
<dbReference type="Gene3D" id="2.20.25.10">
    <property type="match status" value="1"/>
</dbReference>
<reference evidence="12 13" key="1">
    <citation type="journal article" date="2014" name="PLoS ONE">
        <title>Global Analysis of Gene Expression Profiles in Physic Nut (Jatropha curcas L.) Seedlings Exposed to Salt Stress.</title>
        <authorList>
            <person name="Zhang L."/>
            <person name="Zhang C."/>
            <person name="Wu P."/>
            <person name="Chen Y."/>
            <person name="Li M."/>
            <person name="Jiang H."/>
            <person name="Wu G."/>
        </authorList>
    </citation>
    <scope>NUCLEOTIDE SEQUENCE [LARGE SCALE GENOMIC DNA]</scope>
    <source>
        <strain evidence="13">cv. GZQX0401</strain>
        <tissue evidence="12">Young leaves</tissue>
    </source>
</reference>
<organism evidence="12 13">
    <name type="scientific">Jatropha curcas</name>
    <name type="common">Barbados nut</name>
    <dbReference type="NCBI Taxonomy" id="180498"/>
    <lineage>
        <taxon>Eukaryota</taxon>
        <taxon>Viridiplantae</taxon>
        <taxon>Streptophyta</taxon>
        <taxon>Embryophyta</taxon>
        <taxon>Tracheophyta</taxon>
        <taxon>Spermatophyta</taxon>
        <taxon>Magnoliopsida</taxon>
        <taxon>eudicotyledons</taxon>
        <taxon>Gunneridae</taxon>
        <taxon>Pentapetalae</taxon>
        <taxon>rosids</taxon>
        <taxon>fabids</taxon>
        <taxon>Malpighiales</taxon>
        <taxon>Euphorbiaceae</taxon>
        <taxon>Crotonoideae</taxon>
        <taxon>Jatropheae</taxon>
        <taxon>Jatropha</taxon>
    </lineage>
</organism>
<evidence type="ECO:0000256" key="2">
    <source>
        <dbReference type="ARBA" id="ARBA00001947"/>
    </source>
</evidence>
<dbReference type="Gene3D" id="3.10.20.90">
    <property type="entry name" value="Phosphatidylinositol 3-kinase Catalytic Subunit, Chain A, domain 1"/>
    <property type="match status" value="1"/>
</dbReference>
<evidence type="ECO:0000256" key="9">
    <source>
        <dbReference type="ARBA" id="ARBA00022833"/>
    </source>
</evidence>
<evidence type="ECO:0000313" key="12">
    <source>
        <dbReference type="EMBL" id="KDP23653.1"/>
    </source>
</evidence>
<keyword evidence="7" id="KW-0963">Cytoplasm</keyword>
<keyword evidence="13" id="KW-1185">Reference proteome</keyword>
<dbReference type="InterPro" id="IPR038765">
    <property type="entry name" value="Papain-like_cys_pep_sf"/>
</dbReference>
<dbReference type="GO" id="GO:0000224">
    <property type="term" value="F:peptide-N4-(N-acetyl-beta-glucosaminyl)asparagine amidase activity"/>
    <property type="evidence" value="ECO:0007669"/>
    <property type="project" value="UniProtKB-EC"/>
</dbReference>
<comment type="cofactor">
    <cofactor evidence="2">
        <name>Zn(2+)</name>
        <dbReference type="ChEBI" id="CHEBI:29105"/>
    </cofactor>
</comment>
<dbReference type="AlphaFoldDB" id="A0A067JLF1"/>
<dbReference type="SMART" id="SM00460">
    <property type="entry name" value="TGc"/>
    <property type="match status" value="1"/>
</dbReference>
<evidence type="ECO:0000259" key="11">
    <source>
        <dbReference type="SMART" id="SM00460"/>
    </source>
</evidence>
<dbReference type="InterPro" id="IPR002931">
    <property type="entry name" value="Transglutaminase-like"/>
</dbReference>
<proteinExistence type="inferred from homology"/>
<evidence type="ECO:0000256" key="1">
    <source>
        <dbReference type="ARBA" id="ARBA00001650"/>
    </source>
</evidence>
<protein>
    <recommendedName>
        <fullName evidence="6">Peptide-N(4)-(N-acetyl-beta-glucosaminyl)asparagine amidase</fullName>
        <ecNumber evidence="5">3.5.1.52</ecNumber>
    </recommendedName>
    <alternativeName>
        <fullName evidence="10">Peptide:N-glycanase</fullName>
    </alternativeName>
</protein>
<comment type="similarity">
    <text evidence="4">Belongs to the transglutaminase-like superfamily. PNGase family.</text>
</comment>
<comment type="catalytic activity">
    <reaction evidence="1">
        <text>Hydrolysis of an N(4)-(acetyl-beta-D-glucosaminyl)asparagine residue in which the glucosamine residue may be further glycosylated, to yield a (substituted) N-acetyl-beta-D-glucosaminylamine and a peptide containing an aspartate residue.</text>
        <dbReference type="EC" id="3.5.1.52"/>
    </reaction>
</comment>
<dbReference type="SUPFAM" id="SSF54001">
    <property type="entry name" value="Cysteine proteinases"/>
    <property type="match status" value="1"/>
</dbReference>
<evidence type="ECO:0000256" key="4">
    <source>
        <dbReference type="ARBA" id="ARBA00009390"/>
    </source>
</evidence>
<dbReference type="OrthoDB" id="409136at2759"/>
<dbReference type="STRING" id="180498.A0A067JLF1"/>
<dbReference type="InterPro" id="IPR008979">
    <property type="entry name" value="Galactose-bd-like_sf"/>
</dbReference>
<evidence type="ECO:0000256" key="10">
    <source>
        <dbReference type="ARBA" id="ARBA00032901"/>
    </source>
</evidence>
<dbReference type="EC" id="3.5.1.52" evidence="5"/>
<dbReference type="Pfam" id="PF01841">
    <property type="entry name" value="Transglut_core"/>
    <property type="match status" value="1"/>
</dbReference>
<comment type="subcellular location">
    <subcellularLocation>
        <location evidence="3">Cytoplasm</location>
    </subcellularLocation>
</comment>
<evidence type="ECO:0000256" key="3">
    <source>
        <dbReference type="ARBA" id="ARBA00004496"/>
    </source>
</evidence>
<accession>A0A067JLF1</accession>
<dbReference type="Gene3D" id="3.10.620.30">
    <property type="match status" value="1"/>
</dbReference>
<feature type="domain" description="Transglutaminase-like" evidence="11">
    <location>
        <begin position="256"/>
        <end position="311"/>
    </location>
</feature>
<dbReference type="PANTHER" id="PTHR48440:SF1">
    <property type="entry name" value="PAW DOMAIN-CONTAINING PROTEIN"/>
    <property type="match status" value="1"/>
</dbReference>
<gene>
    <name evidence="12" type="ORF">JCGZ_23486</name>
</gene>
<evidence type="ECO:0000313" key="13">
    <source>
        <dbReference type="Proteomes" id="UP000027138"/>
    </source>
</evidence>
<dbReference type="KEGG" id="jcu:105647681"/>
<dbReference type="GO" id="GO:0005737">
    <property type="term" value="C:cytoplasm"/>
    <property type="evidence" value="ECO:0007669"/>
    <property type="project" value="UniProtKB-SubCell"/>
</dbReference>
<keyword evidence="8" id="KW-0479">Metal-binding</keyword>
<dbReference type="SUPFAM" id="SSF54236">
    <property type="entry name" value="Ubiquitin-like"/>
    <property type="match status" value="1"/>
</dbReference>
<dbReference type="SUPFAM" id="SSF49785">
    <property type="entry name" value="Galactose-binding domain-like"/>
    <property type="match status" value="1"/>
</dbReference>
<dbReference type="PANTHER" id="PTHR48440">
    <property type="match status" value="1"/>
</dbReference>
<keyword evidence="9" id="KW-0862">Zinc</keyword>
<dbReference type="FunFam" id="2.20.25.10:FF:000011">
    <property type="entry name" value="peptide-N(4)-(N-acetyl-beta- glucosaminyl)asparagine amidase"/>
    <property type="match status" value="1"/>
</dbReference>
<dbReference type="Proteomes" id="UP000027138">
    <property type="component" value="Unassembled WGS sequence"/>
</dbReference>
<evidence type="ECO:0000256" key="7">
    <source>
        <dbReference type="ARBA" id="ARBA00022490"/>
    </source>
</evidence>
<evidence type="ECO:0000256" key="5">
    <source>
        <dbReference type="ARBA" id="ARBA00012158"/>
    </source>
</evidence>
<sequence>MVARKFLVRCSDSTFDVDYDTDDGVEVFKFQLFSLTSIPPDEQKIIGGDDDRVVSDDSDLVAIPNELKLVSISDEDKNKVHESTSNAGAVVQDNVNSLISDEEFARRLQAEEEALMLQEFAVSDQSRQFEQRIRPYVSQVLMYEDPLRQEAARKTVPVEELEEKAVVSLAKEENFKASKIEQDHAFLLQLLFWFKGFFRWVNAPPCDGCGNNTINQGMGVALPSESQYGATRVELYRCNSCSRVTRFPRYNDPLKLVETRRGRCGEWANCFTLYCRAFGYESRLILDFTDHVWTECFSPYLGRWMHLDPCEAVYDKPLLYEKGWGKKLNYVIAIAKDGVHDVTKRYTRKWLEVLSRRNIITEPLLSVALTNMTKDCRRNLTSQVLSLLEDRDKNESEELERLLHSVDDDAVSLPGRQSGDKEWRILRSEIGSNEDYSFSCSTCAVRLCVDVHVTRIYNAFSPVLSQFVENSLSKSRAVEILKIFKGILVDLRNSPYKTRRTSINPFVLHFLPYFDELLNALSLKSEIDSDEKVNVCLAGDPVKTSLALPVALDALDDMIFSLNKCDCLNKALLSSPLMRLNRIHSGSVFASGEELPFGIATSAFDGLRTTKWEEPNGAKGGWIVYKLPDNQMHELVAYDLMSANDAPERDPMDWLVEGTNDGGSSWLVLDKQTSQVFDNRFQRRSFKIRSEGFLCNTFRFRFLAVRDVQSTSRLQLGSIDLYAKARASNS</sequence>